<evidence type="ECO:0000256" key="1">
    <source>
        <dbReference type="SAM" id="Phobius"/>
    </source>
</evidence>
<accession>A0AB73T134</accession>
<evidence type="ECO:0000313" key="2">
    <source>
        <dbReference type="EMBL" id="PWJ73764.1"/>
    </source>
</evidence>
<evidence type="ECO:0008006" key="4">
    <source>
        <dbReference type="Google" id="ProtNLM"/>
    </source>
</evidence>
<keyword evidence="1" id="KW-1133">Transmembrane helix</keyword>
<dbReference type="EMBL" id="QGGY01000011">
    <property type="protein sequence ID" value="PWJ73764.1"/>
    <property type="molecule type" value="Genomic_DNA"/>
</dbReference>
<dbReference type="AlphaFoldDB" id="A0AB73T134"/>
<keyword evidence="1" id="KW-0812">Transmembrane</keyword>
<keyword evidence="3" id="KW-1185">Reference proteome</keyword>
<protein>
    <recommendedName>
        <fullName evidence="4">K(+)-transporting ATPase subunit F</fullName>
    </recommendedName>
</protein>
<name>A0AB73T134_9FIRM</name>
<evidence type="ECO:0000313" key="3">
    <source>
        <dbReference type="Proteomes" id="UP000245412"/>
    </source>
</evidence>
<proteinExistence type="predicted"/>
<comment type="caution">
    <text evidence="2">The sequence shown here is derived from an EMBL/GenBank/DDBJ whole genome shotgun (WGS) entry which is preliminary data.</text>
</comment>
<gene>
    <name evidence="2" type="ORF">C7383_11196</name>
</gene>
<sequence>MDILIAVIGLAAAAMLIYYVIILMRGDRQ</sequence>
<organism evidence="2 3">
    <name type="scientific">Murimonas intestini</name>
    <dbReference type="NCBI Taxonomy" id="1337051"/>
    <lineage>
        <taxon>Bacteria</taxon>
        <taxon>Bacillati</taxon>
        <taxon>Bacillota</taxon>
        <taxon>Clostridia</taxon>
        <taxon>Lachnospirales</taxon>
        <taxon>Lachnospiraceae</taxon>
        <taxon>Murimonas</taxon>
    </lineage>
</organism>
<keyword evidence="1" id="KW-0472">Membrane</keyword>
<reference evidence="2 3" key="1">
    <citation type="submission" date="2018-05" db="EMBL/GenBank/DDBJ databases">
        <authorList>
            <person name="Goeker M."/>
            <person name="Huntemann M."/>
            <person name="Clum A."/>
            <person name="Pillay M."/>
            <person name="Palaniappan K."/>
            <person name="Varghese N."/>
            <person name="Mikhailova N."/>
            <person name="Stamatis D."/>
            <person name="Reddy T."/>
            <person name="Daum C."/>
            <person name="Shapiro N."/>
            <person name="Ivanova N."/>
            <person name="Kyrpides N."/>
            <person name="Woyke T."/>
        </authorList>
    </citation>
    <scope>NUCLEOTIDE SEQUENCE [LARGE SCALE GENOMIC DNA]</scope>
    <source>
        <strain evidence="2 3">DSM 26524</strain>
    </source>
</reference>
<feature type="transmembrane region" description="Helical" evidence="1">
    <location>
        <begin position="6"/>
        <end position="24"/>
    </location>
</feature>
<dbReference type="Proteomes" id="UP000245412">
    <property type="component" value="Unassembled WGS sequence"/>
</dbReference>